<protein>
    <submittedName>
        <fullName evidence="11">Ferric iron ABC transporter, permease protein</fullName>
    </submittedName>
</protein>
<dbReference type="EMBL" id="CADCUG010000130">
    <property type="protein sequence ID" value="CAA9349075.1"/>
    <property type="molecule type" value="Genomic_DNA"/>
</dbReference>
<feature type="region of interest" description="Disordered" evidence="9">
    <location>
        <begin position="1"/>
        <end position="23"/>
    </location>
</feature>
<evidence type="ECO:0000256" key="3">
    <source>
        <dbReference type="ARBA" id="ARBA00022475"/>
    </source>
</evidence>
<feature type="transmembrane region" description="Helical" evidence="8">
    <location>
        <begin position="72"/>
        <end position="94"/>
    </location>
</feature>
<comment type="subcellular location">
    <subcellularLocation>
        <location evidence="1">Cell inner membrane</location>
        <topology evidence="1">Multi-pass membrane protein</topology>
    </subcellularLocation>
    <subcellularLocation>
        <location evidence="8">Cell membrane</location>
        <topology evidence="8">Multi-pass membrane protein</topology>
    </subcellularLocation>
</comment>
<name>A0A6J4M3A7_9ACTN</name>
<feature type="transmembrane region" description="Helical" evidence="8">
    <location>
        <begin position="417"/>
        <end position="439"/>
    </location>
</feature>
<dbReference type="PROSITE" id="PS50928">
    <property type="entry name" value="ABC_TM1"/>
    <property type="match status" value="2"/>
</dbReference>
<feature type="domain" description="ABC transmembrane type-1" evidence="10">
    <location>
        <begin position="347"/>
        <end position="551"/>
    </location>
</feature>
<evidence type="ECO:0000256" key="2">
    <source>
        <dbReference type="ARBA" id="ARBA00022448"/>
    </source>
</evidence>
<dbReference type="PANTHER" id="PTHR43357:SF3">
    <property type="entry name" value="FE(3+)-TRANSPORT SYSTEM PERMEASE PROTEIN FBPB 2"/>
    <property type="match status" value="1"/>
</dbReference>
<gene>
    <name evidence="11" type="ORF">AVDCRST_MAG29-2111</name>
</gene>
<evidence type="ECO:0000256" key="8">
    <source>
        <dbReference type="RuleBase" id="RU363032"/>
    </source>
</evidence>
<keyword evidence="6 8" id="KW-1133">Transmembrane helix</keyword>
<feature type="transmembrane region" description="Helical" evidence="8">
    <location>
        <begin position="487"/>
        <end position="512"/>
    </location>
</feature>
<feature type="transmembrane region" description="Helical" evidence="8">
    <location>
        <begin position="212"/>
        <end position="233"/>
    </location>
</feature>
<feature type="transmembrane region" description="Helical" evidence="8">
    <location>
        <begin position="302"/>
        <end position="328"/>
    </location>
</feature>
<dbReference type="PANTHER" id="PTHR43357">
    <property type="entry name" value="INNER MEMBRANE ABC TRANSPORTER PERMEASE PROTEIN YDCV"/>
    <property type="match status" value="1"/>
</dbReference>
<dbReference type="CDD" id="cd06261">
    <property type="entry name" value="TM_PBP2"/>
    <property type="match status" value="2"/>
</dbReference>
<proteinExistence type="inferred from homology"/>
<feature type="transmembrane region" description="Helical" evidence="8">
    <location>
        <begin position="253"/>
        <end position="272"/>
    </location>
</feature>
<reference evidence="11" key="1">
    <citation type="submission" date="2020-02" db="EMBL/GenBank/DDBJ databases">
        <authorList>
            <person name="Meier V. D."/>
        </authorList>
    </citation>
    <scope>NUCLEOTIDE SEQUENCE</scope>
    <source>
        <strain evidence="11">AVDCRST_MAG29</strain>
    </source>
</reference>
<evidence type="ECO:0000259" key="10">
    <source>
        <dbReference type="PROSITE" id="PS50928"/>
    </source>
</evidence>
<feature type="transmembrane region" description="Helical" evidence="8">
    <location>
        <begin position="348"/>
        <end position="369"/>
    </location>
</feature>
<keyword evidence="5 8" id="KW-0812">Transmembrane</keyword>
<dbReference type="SUPFAM" id="SSF161098">
    <property type="entry name" value="MetI-like"/>
    <property type="match status" value="2"/>
</dbReference>
<dbReference type="GO" id="GO:0055085">
    <property type="term" value="P:transmembrane transport"/>
    <property type="evidence" value="ECO:0007669"/>
    <property type="project" value="InterPro"/>
</dbReference>
<keyword evidence="4" id="KW-0997">Cell inner membrane</keyword>
<feature type="transmembrane region" description="Helical" evidence="8">
    <location>
        <begin position="30"/>
        <end position="52"/>
    </location>
</feature>
<evidence type="ECO:0000256" key="4">
    <source>
        <dbReference type="ARBA" id="ARBA00022519"/>
    </source>
</evidence>
<dbReference type="InterPro" id="IPR000515">
    <property type="entry name" value="MetI-like"/>
</dbReference>
<evidence type="ECO:0000256" key="1">
    <source>
        <dbReference type="ARBA" id="ARBA00004429"/>
    </source>
</evidence>
<dbReference type="AlphaFoldDB" id="A0A6J4M3A7"/>
<feature type="domain" description="ABC transmembrane type-1" evidence="10">
    <location>
        <begin position="70"/>
        <end position="271"/>
    </location>
</feature>
<feature type="transmembrane region" description="Helical" evidence="8">
    <location>
        <begin position="390"/>
        <end position="411"/>
    </location>
</feature>
<organism evidence="11">
    <name type="scientific">uncultured Nocardioidaceae bacterium</name>
    <dbReference type="NCBI Taxonomy" id="253824"/>
    <lineage>
        <taxon>Bacteria</taxon>
        <taxon>Bacillati</taxon>
        <taxon>Actinomycetota</taxon>
        <taxon>Actinomycetes</taxon>
        <taxon>Propionibacteriales</taxon>
        <taxon>Nocardioidaceae</taxon>
        <taxon>environmental samples</taxon>
    </lineage>
</organism>
<feature type="transmembrane region" description="Helical" evidence="8">
    <location>
        <begin position="106"/>
        <end position="128"/>
    </location>
</feature>
<evidence type="ECO:0000313" key="11">
    <source>
        <dbReference type="EMBL" id="CAA9349075.1"/>
    </source>
</evidence>
<dbReference type="Gene3D" id="1.10.3720.10">
    <property type="entry name" value="MetI-like"/>
    <property type="match status" value="2"/>
</dbReference>
<comment type="similarity">
    <text evidence="8">Belongs to the binding-protein-dependent transport system permease family.</text>
</comment>
<dbReference type="GO" id="GO:0005886">
    <property type="term" value="C:plasma membrane"/>
    <property type="evidence" value="ECO:0007669"/>
    <property type="project" value="UniProtKB-SubCell"/>
</dbReference>
<evidence type="ECO:0000256" key="9">
    <source>
        <dbReference type="SAM" id="MobiDB-lite"/>
    </source>
</evidence>
<evidence type="ECO:0000256" key="6">
    <source>
        <dbReference type="ARBA" id="ARBA00022989"/>
    </source>
</evidence>
<keyword evidence="2 8" id="KW-0813">Transport</keyword>
<sequence>MSLLERGAAASRSDAGPAPPSRRLRRGWDAAVMVVAVLIVLPVALVAVGVLTPSTDVWAFLWRTELPSMLGTTLALLVAVVCCTLLLGTGLAWLVGRYRFPGQRWFSWLLVLPLAVPAYVLGFVYLGLLDHPGPVQSAMRGWFGDDVWFPEVRSFPMAVLVLSLASYPYVYLLARAAVSEQTAATYEAARVLGQGPVQAAVRVVLPLARPSLAAGAALVAMETLTDFATIQYFNVRTVSVAVYQVWNGMYDRVAATEVASLVLLFAVAVLAFERAARGGSRFSQQGGSRGVEPVQLTGRRAWAATAVCATVVGLGFAGPVLQLCIWAFTAATRDDGYSVGPSYAGYLVNSVLIAALVAVLCAGIAVLLASATRLGEGGTGRARRLAGLTTVGYAVPGPVVAIGVLAILAAADSALDALGSSLGGLLVTGTVAGLVYAYAVRFLALAYNSVDASLDKVSPSLTSAALTLGSLPADVVRRIHLPLMRSGVGVALVLVAVEALKELPIVLMLRPFGFETLAIWVYQLASESRWELAALPALTIVGVAVLPVALLLRSTLSKPYAGGWR</sequence>
<dbReference type="InterPro" id="IPR035906">
    <property type="entry name" value="MetI-like_sf"/>
</dbReference>
<dbReference type="Pfam" id="PF00528">
    <property type="entry name" value="BPD_transp_1"/>
    <property type="match status" value="1"/>
</dbReference>
<accession>A0A6J4M3A7</accession>
<evidence type="ECO:0000256" key="5">
    <source>
        <dbReference type="ARBA" id="ARBA00022692"/>
    </source>
</evidence>
<evidence type="ECO:0000256" key="7">
    <source>
        <dbReference type="ARBA" id="ARBA00023136"/>
    </source>
</evidence>
<keyword evidence="7 8" id="KW-0472">Membrane</keyword>
<dbReference type="FunFam" id="1.10.3720.10:FF:000088">
    <property type="entry name" value="Iron(III) ABC transporter, permease protein"/>
    <property type="match status" value="1"/>
</dbReference>
<feature type="transmembrane region" description="Helical" evidence="8">
    <location>
        <begin position="532"/>
        <end position="552"/>
    </location>
</feature>
<feature type="transmembrane region" description="Helical" evidence="8">
    <location>
        <begin position="155"/>
        <end position="174"/>
    </location>
</feature>
<keyword evidence="3" id="KW-1003">Cell membrane</keyword>